<keyword evidence="3" id="KW-1185">Reference proteome</keyword>
<gene>
    <name evidence="2" type="ORF">FRZ67_18680</name>
</gene>
<dbReference type="EMBL" id="CP042435">
    <property type="protein sequence ID" value="QEC69238.1"/>
    <property type="molecule type" value="Genomic_DNA"/>
</dbReference>
<evidence type="ECO:0000259" key="1">
    <source>
        <dbReference type="Pfam" id="PF00027"/>
    </source>
</evidence>
<dbReference type="InterPro" id="IPR014710">
    <property type="entry name" value="RmlC-like_jellyroll"/>
</dbReference>
<reference evidence="2 3" key="1">
    <citation type="journal article" date="2016" name="Int. J. Syst. Evol. Microbiol.">
        <title>Panacibacter ginsenosidivorans gen. nov., sp. nov., with ginsenoside converting activity isolated from soil of a ginseng field.</title>
        <authorList>
            <person name="Siddiqi M.Z."/>
            <person name="Muhammad Shafi S."/>
            <person name="Choi K.D."/>
            <person name="Im W.T."/>
        </authorList>
    </citation>
    <scope>NUCLEOTIDE SEQUENCE [LARGE SCALE GENOMIC DNA]</scope>
    <source>
        <strain evidence="2 3">Gsoil1550</strain>
    </source>
</reference>
<evidence type="ECO:0000313" key="2">
    <source>
        <dbReference type="EMBL" id="QEC69238.1"/>
    </source>
</evidence>
<dbReference type="KEGG" id="pgin:FRZ67_18680"/>
<dbReference type="SUPFAM" id="SSF51206">
    <property type="entry name" value="cAMP-binding domain-like"/>
    <property type="match status" value="1"/>
</dbReference>
<name>A0A5B8VFX8_9BACT</name>
<evidence type="ECO:0000313" key="3">
    <source>
        <dbReference type="Proteomes" id="UP000321533"/>
    </source>
</evidence>
<dbReference type="CDD" id="cd00038">
    <property type="entry name" value="CAP_ED"/>
    <property type="match status" value="1"/>
</dbReference>
<dbReference type="InterPro" id="IPR018490">
    <property type="entry name" value="cNMP-bd_dom_sf"/>
</dbReference>
<protein>
    <submittedName>
        <fullName evidence="2">Crp/Fnr family transcriptional regulator</fullName>
    </submittedName>
</protein>
<dbReference type="Proteomes" id="UP000321533">
    <property type="component" value="Chromosome"/>
</dbReference>
<sequence length="192" mass="22371">MYSKVREYIHSRIMIPDEDLEKSFQYSNVRCYKKGEYILCIGDYCRFIGFVNSGLIVNTMITDDGKEIACNFIFENCFFTYTEGLNNNTPSHKNSIALEDCEMLILEKEKLPMIFSINSKFETLFTKILAEELRNVLLSEQYNRTQSAENKYLQFINTFPEAFNRIPLKYIAGYLGIEPPSLSRLRKKLAGK</sequence>
<proteinExistence type="predicted"/>
<dbReference type="Gene3D" id="2.60.120.10">
    <property type="entry name" value="Jelly Rolls"/>
    <property type="match status" value="1"/>
</dbReference>
<accession>A0A5B8VFX8</accession>
<dbReference type="InterPro" id="IPR000595">
    <property type="entry name" value="cNMP-bd_dom"/>
</dbReference>
<dbReference type="RefSeq" id="WP_147192082.1">
    <property type="nucleotide sequence ID" value="NZ_CP042435.1"/>
</dbReference>
<feature type="domain" description="Cyclic nucleotide-binding" evidence="1">
    <location>
        <begin position="30"/>
        <end position="114"/>
    </location>
</feature>
<dbReference type="Pfam" id="PF00027">
    <property type="entry name" value="cNMP_binding"/>
    <property type="match status" value="1"/>
</dbReference>
<organism evidence="2 3">
    <name type="scientific">Panacibacter ginsenosidivorans</name>
    <dbReference type="NCBI Taxonomy" id="1813871"/>
    <lineage>
        <taxon>Bacteria</taxon>
        <taxon>Pseudomonadati</taxon>
        <taxon>Bacteroidota</taxon>
        <taxon>Chitinophagia</taxon>
        <taxon>Chitinophagales</taxon>
        <taxon>Chitinophagaceae</taxon>
        <taxon>Panacibacter</taxon>
    </lineage>
</organism>
<dbReference type="AlphaFoldDB" id="A0A5B8VFX8"/>
<dbReference type="OrthoDB" id="792939at2"/>